<organism evidence="2 3">
    <name type="scientific">Massilia antarctica</name>
    <dbReference type="NCBI Taxonomy" id="2765360"/>
    <lineage>
        <taxon>Bacteria</taxon>
        <taxon>Pseudomonadati</taxon>
        <taxon>Pseudomonadota</taxon>
        <taxon>Betaproteobacteria</taxon>
        <taxon>Burkholderiales</taxon>
        <taxon>Oxalobacteraceae</taxon>
        <taxon>Telluria group</taxon>
        <taxon>Massilia</taxon>
    </lineage>
</organism>
<gene>
    <name evidence="2" type="ORF">IV454_01680</name>
</gene>
<reference evidence="2 3" key="1">
    <citation type="submission" date="2020-11" db="EMBL/GenBank/DDBJ databases">
        <authorList>
            <person name="Sun Q."/>
        </authorList>
    </citation>
    <scope>NUCLEOTIDE SEQUENCE [LARGE SCALE GENOMIC DNA]</scope>
    <source>
        <strain evidence="2 3">P8398</strain>
    </source>
</reference>
<sequence length="214" mass="22642">MFEYNGATSQVTTVTESAMSGVQIANGYTVHGRFSFDTMTPLSSIYQPEQPAGGSYLLYSDAPANTTTLSFDQNGYTYRSRAEGLSSLIQVANRLPGQGADVFSLSTYNSSMPSSFESSTLNLFDLDGRAFGSGAIPTTLDLALFGYANIGYGWLRRADGSQVHANADLTSMRLVAAAVPEPDSWALMCLGIAVLGAAGARGRTRNAGARRTST</sequence>
<dbReference type="Pfam" id="PF07589">
    <property type="entry name" value="PEP-CTERM"/>
    <property type="match status" value="1"/>
</dbReference>
<dbReference type="Proteomes" id="UP000662888">
    <property type="component" value="Chromosome"/>
</dbReference>
<evidence type="ECO:0000313" key="3">
    <source>
        <dbReference type="Proteomes" id="UP000662888"/>
    </source>
</evidence>
<name>A0AA48WIQ2_9BURK</name>
<evidence type="ECO:0000313" key="2">
    <source>
        <dbReference type="EMBL" id="QPI53033.1"/>
    </source>
</evidence>
<accession>A0AA48WIQ2</accession>
<protein>
    <submittedName>
        <fullName evidence="2">PEP-CTERM sorting domain-containing protein</fullName>
    </submittedName>
</protein>
<evidence type="ECO:0000259" key="1">
    <source>
        <dbReference type="Pfam" id="PF07589"/>
    </source>
</evidence>
<proteinExistence type="predicted"/>
<feature type="domain" description="Ice-binding protein C-terminal" evidence="1">
    <location>
        <begin position="178"/>
        <end position="201"/>
    </location>
</feature>
<dbReference type="InterPro" id="IPR013424">
    <property type="entry name" value="Ice-binding_C"/>
</dbReference>
<dbReference type="EMBL" id="CP065053">
    <property type="protein sequence ID" value="QPI53033.1"/>
    <property type="molecule type" value="Genomic_DNA"/>
</dbReference>
<keyword evidence="3" id="KW-1185">Reference proteome</keyword>